<reference evidence="14" key="1">
    <citation type="submission" date="2017-11" db="EMBL/GenBank/DDBJ databases">
        <authorList>
            <person name="Lima N.C."/>
            <person name="Parody-Merino A.M."/>
            <person name="Battley P.F."/>
            <person name="Fidler A.E."/>
            <person name="Prosdocimi F."/>
        </authorList>
    </citation>
    <scope>NUCLEOTIDE SEQUENCE [LARGE SCALE GENOMIC DNA]</scope>
</reference>
<evidence type="ECO:0000256" key="2">
    <source>
        <dbReference type="ARBA" id="ARBA00022475"/>
    </source>
</evidence>
<dbReference type="InterPro" id="IPR039808">
    <property type="entry name" value="Cadherin"/>
</dbReference>
<dbReference type="OrthoDB" id="9045962at2759"/>
<keyword evidence="3" id="KW-0479">Metal-binding</keyword>
<dbReference type="Proteomes" id="UP000233556">
    <property type="component" value="Unassembled WGS sequence"/>
</dbReference>
<dbReference type="GO" id="GO:0016339">
    <property type="term" value="P:calcium-dependent cell-cell adhesion via plasma membrane cell adhesion molecules"/>
    <property type="evidence" value="ECO:0007669"/>
    <property type="project" value="TreeGrafter"/>
</dbReference>
<evidence type="ECO:0000256" key="9">
    <source>
        <dbReference type="ARBA" id="ARBA00023180"/>
    </source>
</evidence>
<dbReference type="GO" id="GO:0045296">
    <property type="term" value="F:cadherin binding"/>
    <property type="evidence" value="ECO:0007669"/>
    <property type="project" value="TreeGrafter"/>
</dbReference>
<keyword evidence="14" id="KW-1185">Reference proteome</keyword>
<proteinExistence type="predicted"/>
<evidence type="ECO:0000313" key="14">
    <source>
        <dbReference type="Proteomes" id="UP000233556"/>
    </source>
</evidence>
<dbReference type="GO" id="GO:0007043">
    <property type="term" value="P:cell-cell junction assembly"/>
    <property type="evidence" value="ECO:0007669"/>
    <property type="project" value="TreeGrafter"/>
</dbReference>
<dbReference type="SUPFAM" id="SSF49313">
    <property type="entry name" value="Cadherin-like"/>
    <property type="match status" value="3"/>
</dbReference>
<dbReference type="Gene3D" id="2.60.40.60">
    <property type="entry name" value="Cadherins"/>
    <property type="match status" value="3"/>
</dbReference>
<dbReference type="GO" id="GO:0008013">
    <property type="term" value="F:beta-catenin binding"/>
    <property type="evidence" value="ECO:0007669"/>
    <property type="project" value="TreeGrafter"/>
</dbReference>
<evidence type="ECO:0000256" key="8">
    <source>
        <dbReference type="ARBA" id="ARBA00023136"/>
    </source>
</evidence>
<keyword evidence="11" id="KW-0812">Transmembrane</keyword>
<evidence type="ECO:0000256" key="7">
    <source>
        <dbReference type="ARBA" id="ARBA00022889"/>
    </source>
</evidence>
<dbReference type="GO" id="GO:0005509">
    <property type="term" value="F:calcium ion binding"/>
    <property type="evidence" value="ECO:0007669"/>
    <property type="project" value="UniProtKB-UniRule"/>
</dbReference>
<dbReference type="CDD" id="cd11304">
    <property type="entry name" value="Cadherin_repeat"/>
    <property type="match status" value="2"/>
</dbReference>
<dbReference type="FunFam" id="2.60.40.60:FF:000095">
    <property type="entry name" value="Cadherin 13"/>
    <property type="match status" value="1"/>
</dbReference>
<dbReference type="InterPro" id="IPR015919">
    <property type="entry name" value="Cadherin-like_sf"/>
</dbReference>
<keyword evidence="5" id="KW-0677">Repeat</keyword>
<dbReference type="GO" id="GO:0016342">
    <property type="term" value="C:catenin complex"/>
    <property type="evidence" value="ECO:0007669"/>
    <property type="project" value="TreeGrafter"/>
</dbReference>
<keyword evidence="8 11" id="KW-0472">Membrane</keyword>
<gene>
    <name evidence="13" type="ORF">llap_17229</name>
</gene>
<keyword evidence="9" id="KW-0325">Glycoprotein</keyword>
<evidence type="ECO:0000256" key="1">
    <source>
        <dbReference type="ARBA" id="ARBA00004236"/>
    </source>
</evidence>
<dbReference type="GO" id="GO:0044331">
    <property type="term" value="P:cell-cell adhesion mediated by cadherin"/>
    <property type="evidence" value="ECO:0007669"/>
    <property type="project" value="TreeGrafter"/>
</dbReference>
<evidence type="ECO:0000256" key="5">
    <source>
        <dbReference type="ARBA" id="ARBA00022737"/>
    </source>
</evidence>
<dbReference type="AlphaFoldDB" id="A0A2I0TF84"/>
<keyword evidence="6 10" id="KW-0106">Calcium</keyword>
<accession>A0A2I0TF84</accession>
<dbReference type="GO" id="GO:0000902">
    <property type="term" value="P:cell morphogenesis"/>
    <property type="evidence" value="ECO:0007669"/>
    <property type="project" value="TreeGrafter"/>
</dbReference>
<reference evidence="14" key="2">
    <citation type="submission" date="2017-12" db="EMBL/GenBank/DDBJ databases">
        <title>Genome sequence of the Bar-tailed Godwit (Limosa lapponica baueri).</title>
        <authorList>
            <person name="Lima N.C.B."/>
            <person name="Parody-Merino A.M."/>
            <person name="Battley P.F."/>
            <person name="Fidler A.E."/>
            <person name="Prosdocimi F."/>
        </authorList>
    </citation>
    <scope>NUCLEOTIDE SEQUENCE [LARGE SCALE GENOMIC DNA]</scope>
</reference>
<feature type="transmembrane region" description="Helical" evidence="11">
    <location>
        <begin position="323"/>
        <end position="350"/>
    </location>
</feature>
<dbReference type="GO" id="GO:0005912">
    <property type="term" value="C:adherens junction"/>
    <property type="evidence" value="ECO:0007669"/>
    <property type="project" value="TreeGrafter"/>
</dbReference>
<evidence type="ECO:0000256" key="3">
    <source>
        <dbReference type="ARBA" id="ARBA00022723"/>
    </source>
</evidence>
<name>A0A2I0TF84_LIMLA</name>
<evidence type="ECO:0000256" key="6">
    <source>
        <dbReference type="ARBA" id="ARBA00022837"/>
    </source>
</evidence>
<evidence type="ECO:0000256" key="11">
    <source>
        <dbReference type="SAM" id="Phobius"/>
    </source>
</evidence>
<protein>
    <submittedName>
        <fullName evidence="13">Cadherin-like protein 26</fullName>
    </submittedName>
</protein>
<dbReference type="GO" id="GO:0007156">
    <property type="term" value="P:homophilic cell adhesion via plasma membrane adhesion molecules"/>
    <property type="evidence" value="ECO:0007669"/>
    <property type="project" value="InterPro"/>
</dbReference>
<comment type="subcellular location">
    <subcellularLocation>
        <location evidence="1">Cell membrane</location>
    </subcellularLocation>
</comment>
<evidence type="ECO:0000256" key="10">
    <source>
        <dbReference type="PROSITE-ProRule" id="PRU00043"/>
    </source>
</evidence>
<evidence type="ECO:0000256" key="4">
    <source>
        <dbReference type="ARBA" id="ARBA00022729"/>
    </source>
</evidence>
<dbReference type="GO" id="GO:0016477">
    <property type="term" value="P:cell migration"/>
    <property type="evidence" value="ECO:0007669"/>
    <property type="project" value="TreeGrafter"/>
</dbReference>
<dbReference type="PROSITE" id="PS50268">
    <property type="entry name" value="CADHERIN_2"/>
    <property type="match status" value="2"/>
</dbReference>
<dbReference type="SMART" id="SM00112">
    <property type="entry name" value="CA"/>
    <property type="match status" value="2"/>
</dbReference>
<evidence type="ECO:0000313" key="13">
    <source>
        <dbReference type="EMBL" id="PKU32467.1"/>
    </source>
</evidence>
<keyword evidence="2" id="KW-1003">Cell membrane</keyword>
<keyword evidence="11" id="KW-1133">Transmembrane helix</keyword>
<keyword evidence="4" id="KW-0732">Signal</keyword>
<dbReference type="EMBL" id="KZ511260">
    <property type="protein sequence ID" value="PKU32467.1"/>
    <property type="molecule type" value="Genomic_DNA"/>
</dbReference>
<evidence type="ECO:0000259" key="12">
    <source>
        <dbReference type="PROSITE" id="PS50268"/>
    </source>
</evidence>
<feature type="domain" description="Cadherin" evidence="12">
    <location>
        <begin position="11"/>
        <end position="96"/>
    </location>
</feature>
<dbReference type="FunFam" id="2.60.40.60:FF:000031">
    <property type="entry name" value="Cadherin 3"/>
    <property type="match status" value="1"/>
</dbReference>
<dbReference type="PROSITE" id="PS00232">
    <property type="entry name" value="CADHERIN_1"/>
    <property type="match status" value="1"/>
</dbReference>
<dbReference type="Pfam" id="PF00028">
    <property type="entry name" value="Cadherin"/>
    <property type="match status" value="2"/>
</dbReference>
<feature type="domain" description="Cadherin" evidence="12">
    <location>
        <begin position="108"/>
        <end position="214"/>
    </location>
</feature>
<sequence>MPELFNNKSFNTSVKYLISGSGVNEPPEIGLFSIEDDADGHVYVHRSIDREKTSTFQAASSFKLLIKASDHGTPQLSSTATVNVAVEDANNHLPVFTRDNSQRAPRFHPPVLIVQKEDSMKPGKVFRRYPATYPNDVPNKIKYELAHDPDGWLSVDENSGVLTVAKEFDQESPYVNNSLYTIIVHAIGHDIPPQTGTGTILLYLSDMNDHMPTLAAPSLDVCDKKEGTPLVIKAKSATAQSHSGPFTFELAEDSEDVKRNWTLGRNFGESVELVMLGSLPQGSYLIPVIIRDRQGFSTRQTQHVRLCFCPDGHTCEDSPLPQAAVTLGGAAIAIILLAFLLLLVSIILLCRFYESGSKSKAVVPPQEGEQTLINYNEESRTSLSQAKLDITDHAAPLPVPVEAGEEAIAEDGLYVRYETFQESHFKFMIQTVDRILGQKLDYQNRLEDYRDICKPHIYTEEGELERSDSSSVSIGGEDLPVDFLNTLGPKFSALEEICEKRFPSFN</sequence>
<dbReference type="InterPro" id="IPR020894">
    <property type="entry name" value="Cadherin_CS"/>
</dbReference>
<dbReference type="PANTHER" id="PTHR24027">
    <property type="entry name" value="CADHERIN-23"/>
    <property type="match status" value="1"/>
</dbReference>
<dbReference type="GO" id="GO:0034332">
    <property type="term" value="P:adherens junction organization"/>
    <property type="evidence" value="ECO:0007669"/>
    <property type="project" value="TreeGrafter"/>
</dbReference>
<dbReference type="PRINTS" id="PR00205">
    <property type="entry name" value="CADHERIN"/>
</dbReference>
<dbReference type="InterPro" id="IPR002126">
    <property type="entry name" value="Cadherin-like_dom"/>
</dbReference>
<dbReference type="PANTHER" id="PTHR24027:SF78">
    <property type="entry name" value="CADHERIN-LIKE PROTEIN 26"/>
    <property type="match status" value="1"/>
</dbReference>
<organism evidence="13 14">
    <name type="scientific">Limosa lapponica baueri</name>
    <dbReference type="NCBI Taxonomy" id="1758121"/>
    <lineage>
        <taxon>Eukaryota</taxon>
        <taxon>Metazoa</taxon>
        <taxon>Chordata</taxon>
        <taxon>Craniata</taxon>
        <taxon>Vertebrata</taxon>
        <taxon>Euteleostomi</taxon>
        <taxon>Archelosauria</taxon>
        <taxon>Archosauria</taxon>
        <taxon>Dinosauria</taxon>
        <taxon>Saurischia</taxon>
        <taxon>Theropoda</taxon>
        <taxon>Coelurosauria</taxon>
        <taxon>Aves</taxon>
        <taxon>Neognathae</taxon>
        <taxon>Neoaves</taxon>
        <taxon>Charadriiformes</taxon>
        <taxon>Scolopacidae</taxon>
        <taxon>Limosa</taxon>
    </lineage>
</organism>
<keyword evidence="7" id="KW-0130">Cell adhesion</keyword>